<dbReference type="InterPro" id="IPR007258">
    <property type="entry name" value="Vps52"/>
</dbReference>
<dbReference type="GO" id="GO:0019905">
    <property type="term" value="F:syntaxin binding"/>
    <property type="evidence" value="ECO:0007669"/>
    <property type="project" value="TreeGrafter"/>
</dbReference>
<evidence type="ECO:0000256" key="1">
    <source>
        <dbReference type="SAM" id="MobiDB-lite"/>
    </source>
</evidence>
<feature type="region of interest" description="Disordered" evidence="1">
    <location>
        <begin position="222"/>
        <end position="257"/>
    </location>
</feature>
<name>A0A1R1PGY7_ZANCU</name>
<gene>
    <name evidence="3" type="ORF">AX774_g6366</name>
</gene>
<dbReference type="Pfam" id="PF20655">
    <property type="entry name" value="Vps52_C"/>
    <property type="match status" value="1"/>
</dbReference>
<comment type="caution">
    <text evidence="3">The sequence shown here is derived from an EMBL/GenBank/DDBJ whole genome shotgun (WGS) entry which is preliminary data.</text>
</comment>
<dbReference type="PANTHER" id="PTHR14190">
    <property type="entry name" value="SUPPRESSOR OF ACTIN MUTATIONS 2/VACUOLAR PROTEIN SORTING 52"/>
    <property type="match status" value="1"/>
</dbReference>
<dbReference type="Proteomes" id="UP000188320">
    <property type="component" value="Unassembled WGS sequence"/>
</dbReference>
<dbReference type="AlphaFoldDB" id="A0A1R1PGY7"/>
<evidence type="ECO:0000259" key="2">
    <source>
        <dbReference type="Pfam" id="PF20655"/>
    </source>
</evidence>
<dbReference type="GO" id="GO:0042147">
    <property type="term" value="P:retrograde transport, endosome to Golgi"/>
    <property type="evidence" value="ECO:0007669"/>
    <property type="project" value="TreeGrafter"/>
</dbReference>
<dbReference type="PANTHER" id="PTHR14190:SF7">
    <property type="entry name" value="VACUOLAR PROTEIN SORTING-ASSOCIATED PROTEIN 52 HOMOLOG"/>
    <property type="match status" value="1"/>
</dbReference>
<keyword evidence="4" id="KW-1185">Reference proteome</keyword>
<evidence type="ECO:0000313" key="3">
    <source>
        <dbReference type="EMBL" id="OMH80208.1"/>
    </source>
</evidence>
<dbReference type="EMBL" id="LSSK01001263">
    <property type="protein sequence ID" value="OMH80208.1"/>
    <property type="molecule type" value="Genomic_DNA"/>
</dbReference>
<feature type="domain" description="Vps52 C-terminal" evidence="2">
    <location>
        <begin position="15"/>
        <end position="182"/>
    </location>
</feature>
<proteinExistence type="predicted"/>
<accession>A0A1R1PGY7</accession>
<dbReference type="InterPro" id="IPR048361">
    <property type="entry name" value="Vps52_C"/>
</dbReference>
<protein>
    <recommendedName>
        <fullName evidence="2">Vps52 C-terminal domain-containing protein</fullName>
    </recommendedName>
</protein>
<feature type="compositionally biased region" description="Basic and acidic residues" evidence="1">
    <location>
        <begin position="222"/>
        <end position="242"/>
    </location>
</feature>
<dbReference type="GO" id="GO:0000938">
    <property type="term" value="C:GARP complex"/>
    <property type="evidence" value="ECO:0007669"/>
    <property type="project" value="TreeGrafter"/>
</dbReference>
<dbReference type="GO" id="GO:0032456">
    <property type="term" value="P:endocytic recycling"/>
    <property type="evidence" value="ECO:0007669"/>
    <property type="project" value="TreeGrafter"/>
</dbReference>
<reference evidence="4" key="1">
    <citation type="submission" date="2017-01" db="EMBL/GenBank/DDBJ databases">
        <authorList>
            <person name="Wang Y."/>
            <person name="White M."/>
            <person name="Kvist S."/>
            <person name="Moncalvo J.-M."/>
        </authorList>
    </citation>
    <scope>NUCLEOTIDE SEQUENCE [LARGE SCALE GENOMIC DNA]</scope>
    <source>
        <strain evidence="4">COL-18-3</strain>
    </source>
</reference>
<evidence type="ECO:0000313" key="4">
    <source>
        <dbReference type="Proteomes" id="UP000188320"/>
    </source>
</evidence>
<sequence length="303" mass="33795">MNDTTRQLADSGLRYDHVGLMIILRSFSLLQTILHLRKIAVLDSYFDGLGLMVWPKALLAVDALVERISLSPGTPGSLSTLASAASSLMNPPAVAVAAATKLKKFGLQLMKPKNDEHESTTFALDETRIYASFVSMLYKLEFDISVNSFSTSADKLTELVFLVNNYDLVVSILKENELSLVDSEFVFWTDLLDETINNYCEETLDFYFGYLTRFVKQQATKGENKGDENRDLGAKKVKEPIRSSDTSPLNGRRGNGDSAVLEIPPLITQFNYEWKMQIANRPRHLAFVNHLLPAFRGAMPGAT</sequence>
<dbReference type="GO" id="GO:0006896">
    <property type="term" value="P:Golgi to vacuole transport"/>
    <property type="evidence" value="ECO:0007669"/>
    <property type="project" value="TreeGrafter"/>
</dbReference>
<dbReference type="OrthoDB" id="5573784at2759"/>
<dbReference type="GO" id="GO:0005829">
    <property type="term" value="C:cytosol"/>
    <property type="evidence" value="ECO:0007669"/>
    <property type="project" value="GOC"/>
</dbReference>
<organism evidence="3 4">
    <name type="scientific">Zancudomyces culisetae</name>
    <name type="common">Gut fungus</name>
    <name type="synonym">Smittium culisetae</name>
    <dbReference type="NCBI Taxonomy" id="1213189"/>
    <lineage>
        <taxon>Eukaryota</taxon>
        <taxon>Fungi</taxon>
        <taxon>Fungi incertae sedis</taxon>
        <taxon>Zoopagomycota</taxon>
        <taxon>Kickxellomycotina</taxon>
        <taxon>Harpellomycetes</taxon>
        <taxon>Harpellales</taxon>
        <taxon>Legeriomycetaceae</taxon>
        <taxon>Zancudomyces</taxon>
    </lineage>
</organism>